<dbReference type="AlphaFoldDB" id="D6X8X7"/>
<keyword evidence="3" id="KW-1185">Reference proteome</keyword>
<evidence type="ECO:0000259" key="1">
    <source>
        <dbReference type="Pfam" id="PF14765"/>
    </source>
</evidence>
<dbReference type="eggNOG" id="COG1028">
    <property type="taxonomic scope" value="Bacteria"/>
</dbReference>
<feature type="domain" description="Polyketide synthase dehydratase" evidence="1">
    <location>
        <begin position="2"/>
        <end position="78"/>
    </location>
</feature>
<dbReference type="HOGENOM" id="CLU_2290124_0_0_11"/>
<sequence>MLADLMLQSALVWVRRFRNRACLPMEIARARYFAPLPADQEFLIAVENVVAGPAGVTCSVTALDREGRVLQVMEGVSVVEDPQLEGKFGPAARTGAATVTV</sequence>
<organism evidence="2 3">
    <name type="scientific">Streptomyces pristinaespiralis (strain ATCC 25486 / DSM 40338 / CBS 914.69 / JCM 4507 / KCC S-0507 / NBRC 13074 / NRRL 2958 / 5647)</name>
    <dbReference type="NCBI Taxonomy" id="457429"/>
    <lineage>
        <taxon>Bacteria</taxon>
        <taxon>Bacillati</taxon>
        <taxon>Actinomycetota</taxon>
        <taxon>Actinomycetes</taxon>
        <taxon>Kitasatosporales</taxon>
        <taxon>Streptomycetaceae</taxon>
        <taxon>Streptomyces</taxon>
    </lineage>
</organism>
<gene>
    <name evidence="2" type="ORF">SSDG_06507</name>
</gene>
<dbReference type="EMBL" id="CM000950">
    <property type="protein sequence ID" value="EFH31269.1"/>
    <property type="molecule type" value="Genomic_DNA"/>
</dbReference>
<reference evidence="3" key="2">
    <citation type="submission" date="2009-10" db="EMBL/GenBank/DDBJ databases">
        <title>The genome sequence of Streptomyces pristinaespiralis strain ATCC 25486.</title>
        <authorList>
            <consortium name="The Broad Institute Genome Sequencing Platform"/>
            <consortium name="Broad Institute Microbial Sequencing Center"/>
            <person name="Fischbach M."/>
            <person name="Godfrey P."/>
            <person name="Ward D."/>
            <person name="Young S."/>
            <person name="Zeng Q."/>
            <person name="Koehrsen M."/>
            <person name="Alvarado L."/>
            <person name="Berlin A.M."/>
            <person name="Bochicchio J."/>
            <person name="Borenstein D."/>
            <person name="Chapman S.B."/>
            <person name="Chen Z."/>
            <person name="Engels R."/>
            <person name="Freedman E."/>
            <person name="Gellesch M."/>
            <person name="Goldberg J."/>
            <person name="Griggs A."/>
            <person name="Gujja S."/>
            <person name="Heilman E.R."/>
            <person name="Heiman D.I."/>
            <person name="Hepburn T.A."/>
            <person name="Howarth C."/>
            <person name="Jen D."/>
            <person name="Larson L."/>
            <person name="Lewis B."/>
            <person name="Mehta T."/>
            <person name="Park D."/>
            <person name="Pearson M."/>
            <person name="Richards J."/>
            <person name="Roberts A."/>
            <person name="Saif S."/>
            <person name="Shea T.D."/>
            <person name="Shenoy N."/>
            <person name="Sisk P."/>
            <person name="Stolte C."/>
            <person name="Sykes S.N."/>
            <person name="Thomson T."/>
            <person name="Walk T."/>
            <person name="White J."/>
            <person name="Yandava C."/>
            <person name="Straight P."/>
            <person name="Clardy J."/>
            <person name="Hung D."/>
            <person name="Kolter R."/>
            <person name="Mekalanos J."/>
            <person name="Walker S."/>
            <person name="Walsh C.T."/>
            <person name="Wieland-Brown L.C."/>
            <person name="Haas B."/>
            <person name="Nusbaum C."/>
            <person name="Birren B."/>
        </authorList>
    </citation>
    <scope>NUCLEOTIDE SEQUENCE [LARGE SCALE GENOMIC DNA]</scope>
    <source>
        <strain evidence="3">ATCC 25486 / DSM 40338 / CBS 914.69 / JCM 4507 / NBRC 13074 / NRRL 2958 / 5647</strain>
    </source>
</reference>
<dbReference type="InterPro" id="IPR049551">
    <property type="entry name" value="PKS_DH_C"/>
</dbReference>
<proteinExistence type="predicted"/>
<evidence type="ECO:0000313" key="3">
    <source>
        <dbReference type="Proteomes" id="UP000002805"/>
    </source>
</evidence>
<dbReference type="Gene3D" id="3.10.129.110">
    <property type="entry name" value="Polyketide synthase dehydratase"/>
    <property type="match status" value="1"/>
</dbReference>
<reference evidence="3" key="1">
    <citation type="submission" date="2008-02" db="EMBL/GenBank/DDBJ databases">
        <authorList>
            <consortium name="The Broad Institute Genome Sequencing Platform"/>
            <person name="Fischbach M."/>
            <person name="Ward D."/>
            <person name="Young S."/>
            <person name="Jaffe D."/>
            <person name="Gnerre S."/>
            <person name="Berlin A."/>
            <person name="Heiman D."/>
            <person name="Hepburn T."/>
            <person name="Sykes S."/>
            <person name="Alvarado L."/>
            <person name="Kodira C.D."/>
            <person name="Straight P."/>
            <person name="Clardy J."/>
            <person name="Hung D."/>
            <person name="Kolter R."/>
            <person name="Mekalanos J."/>
            <person name="Walker S."/>
            <person name="Walsh C.T."/>
            <person name="Lander E."/>
            <person name="Galagan J."/>
            <person name="Nusbaum C."/>
            <person name="Birren B."/>
        </authorList>
    </citation>
    <scope>NUCLEOTIDE SEQUENCE [LARGE SCALE GENOMIC DNA]</scope>
    <source>
        <strain evidence="3">ATCC 25486 / DSM 40338 / CBS 914.69 / JCM 4507 / NBRC 13074 / NRRL 2958 / 5647</strain>
    </source>
</reference>
<accession>D6X8X7</accession>
<dbReference type="Proteomes" id="UP000002805">
    <property type="component" value="Chromosome"/>
</dbReference>
<dbReference type="Pfam" id="PF14765">
    <property type="entry name" value="PS-DH"/>
    <property type="match status" value="1"/>
</dbReference>
<dbReference type="InterPro" id="IPR042104">
    <property type="entry name" value="PKS_dehydratase_sf"/>
</dbReference>
<evidence type="ECO:0000313" key="2">
    <source>
        <dbReference type="EMBL" id="EFH31269.1"/>
    </source>
</evidence>
<protein>
    <submittedName>
        <fullName evidence="2">Predicted protein</fullName>
    </submittedName>
</protein>
<name>D6X8X7_STRE2</name>